<protein>
    <submittedName>
        <fullName evidence="1">Uncharacterized protein</fullName>
    </submittedName>
</protein>
<reference evidence="1" key="1">
    <citation type="submission" date="2014-09" db="EMBL/GenBank/DDBJ databases">
        <authorList>
            <person name="Magalhaes I.L.F."/>
            <person name="Oliveira U."/>
            <person name="Santos F.R."/>
            <person name="Vidigal T.H.D.A."/>
            <person name="Brescovit A.D."/>
            <person name="Santos A.J."/>
        </authorList>
    </citation>
    <scope>NUCLEOTIDE SEQUENCE</scope>
    <source>
        <tissue evidence="1">Shoot tissue taken approximately 20 cm above the soil surface</tissue>
    </source>
</reference>
<proteinExistence type="predicted"/>
<sequence>MSQRNELDWSLGWRVQSLHGMAVWPGLGWGHGRGGRVRWSLDARCRPPVPCVSRAPADRRRWPTRQPHSWAWSWTAAAADCGSPVSTCFGKAAPILKPVAGKSDTSIPVGLLLLLFLVCLS</sequence>
<organism evidence="1">
    <name type="scientific">Arundo donax</name>
    <name type="common">Giant reed</name>
    <name type="synonym">Donax arundinaceus</name>
    <dbReference type="NCBI Taxonomy" id="35708"/>
    <lineage>
        <taxon>Eukaryota</taxon>
        <taxon>Viridiplantae</taxon>
        <taxon>Streptophyta</taxon>
        <taxon>Embryophyta</taxon>
        <taxon>Tracheophyta</taxon>
        <taxon>Spermatophyta</taxon>
        <taxon>Magnoliopsida</taxon>
        <taxon>Liliopsida</taxon>
        <taxon>Poales</taxon>
        <taxon>Poaceae</taxon>
        <taxon>PACMAD clade</taxon>
        <taxon>Arundinoideae</taxon>
        <taxon>Arundineae</taxon>
        <taxon>Arundo</taxon>
    </lineage>
</organism>
<evidence type="ECO:0000313" key="1">
    <source>
        <dbReference type="EMBL" id="JAD93217.1"/>
    </source>
</evidence>
<name>A0A0A9EB54_ARUDO</name>
<accession>A0A0A9EB54</accession>
<dbReference type="AlphaFoldDB" id="A0A0A9EB54"/>
<reference evidence="1" key="2">
    <citation type="journal article" date="2015" name="Data Brief">
        <title>Shoot transcriptome of the giant reed, Arundo donax.</title>
        <authorList>
            <person name="Barrero R.A."/>
            <person name="Guerrero F.D."/>
            <person name="Moolhuijzen P."/>
            <person name="Goolsby J.A."/>
            <person name="Tidwell J."/>
            <person name="Bellgard S.E."/>
            <person name="Bellgard M.I."/>
        </authorList>
    </citation>
    <scope>NUCLEOTIDE SEQUENCE</scope>
    <source>
        <tissue evidence="1">Shoot tissue taken approximately 20 cm above the soil surface</tissue>
    </source>
</reference>
<dbReference type="EMBL" id="GBRH01204678">
    <property type="protein sequence ID" value="JAD93217.1"/>
    <property type="molecule type" value="Transcribed_RNA"/>
</dbReference>